<dbReference type="eggNOG" id="arCOG00177">
    <property type="taxonomic scope" value="Archaea"/>
</dbReference>
<evidence type="ECO:0000256" key="4">
    <source>
        <dbReference type="ARBA" id="ARBA00022840"/>
    </source>
</evidence>
<keyword evidence="4" id="KW-0067">ATP-binding</keyword>
<name>L0AAA2_CALLD</name>
<dbReference type="PANTHER" id="PTHR43875:SF15">
    <property type="entry name" value="TREHALOSE IMPORT ATP-BINDING PROTEIN SUGC"/>
    <property type="match status" value="1"/>
</dbReference>
<dbReference type="Proteomes" id="UP000010469">
    <property type="component" value="Chromosome"/>
</dbReference>
<organism evidence="8 9">
    <name type="scientific">Caldisphaera lagunensis (strain DSM 15908 / JCM 11604 / ANMR 0165 / IC-154)</name>
    <dbReference type="NCBI Taxonomy" id="1056495"/>
    <lineage>
        <taxon>Archaea</taxon>
        <taxon>Thermoproteota</taxon>
        <taxon>Thermoprotei</taxon>
        <taxon>Acidilobales</taxon>
        <taxon>Caldisphaeraceae</taxon>
        <taxon>Caldisphaera</taxon>
    </lineage>
</organism>
<keyword evidence="6" id="KW-0472">Membrane</keyword>
<dbReference type="OrthoDB" id="18368at2157"/>
<evidence type="ECO:0000313" key="8">
    <source>
        <dbReference type="EMBL" id="AFZ70796.1"/>
    </source>
</evidence>
<dbReference type="PROSITE" id="PS00211">
    <property type="entry name" value="ABC_TRANSPORTER_1"/>
    <property type="match status" value="1"/>
</dbReference>
<feature type="domain" description="ABC transporter" evidence="7">
    <location>
        <begin position="3"/>
        <end position="229"/>
    </location>
</feature>
<evidence type="ECO:0000256" key="1">
    <source>
        <dbReference type="ARBA" id="ARBA00022448"/>
    </source>
</evidence>
<keyword evidence="2" id="KW-1003">Cell membrane</keyword>
<accession>L0AAA2</accession>
<dbReference type="CDD" id="cd03259">
    <property type="entry name" value="ABC_Carb_Solutes_like"/>
    <property type="match status" value="1"/>
</dbReference>
<dbReference type="STRING" id="1056495.Calag_1074"/>
<reference evidence="9" key="1">
    <citation type="submission" date="2012-03" db="EMBL/GenBank/DDBJ databases">
        <title>Complete genome of Caldisphaera lagunensis DSM 15908.</title>
        <authorList>
            <person name="Lucas S."/>
            <person name="Copeland A."/>
            <person name="Lapidus A."/>
            <person name="Glavina del Rio T."/>
            <person name="Dalin E."/>
            <person name="Tice H."/>
            <person name="Bruce D."/>
            <person name="Goodwin L."/>
            <person name="Pitluck S."/>
            <person name="Peters L."/>
            <person name="Mikhailova N."/>
            <person name="Teshima H."/>
            <person name="Kyrpides N."/>
            <person name="Mavromatis K."/>
            <person name="Ivanova N."/>
            <person name="Brettin T."/>
            <person name="Detter J.C."/>
            <person name="Han C."/>
            <person name="Larimer F."/>
            <person name="Land M."/>
            <person name="Hauser L."/>
            <person name="Markowitz V."/>
            <person name="Cheng J.-F."/>
            <person name="Hugenholtz P."/>
            <person name="Woyke T."/>
            <person name="Wu D."/>
            <person name="Spring S."/>
            <person name="Schroeder M."/>
            <person name="Brambilla E."/>
            <person name="Klenk H.-P."/>
            <person name="Eisen J.A."/>
        </authorList>
    </citation>
    <scope>NUCLEOTIDE SEQUENCE [LARGE SCALE GENOMIC DNA]</scope>
    <source>
        <strain evidence="9">DSM 15908 / JCM 11604 / IC-154</strain>
    </source>
</reference>
<dbReference type="Pfam" id="PF00005">
    <property type="entry name" value="ABC_tran"/>
    <property type="match status" value="1"/>
</dbReference>
<dbReference type="GO" id="GO:0016887">
    <property type="term" value="F:ATP hydrolysis activity"/>
    <property type="evidence" value="ECO:0007669"/>
    <property type="project" value="InterPro"/>
</dbReference>
<evidence type="ECO:0000259" key="7">
    <source>
        <dbReference type="PROSITE" id="PS50893"/>
    </source>
</evidence>
<dbReference type="GO" id="GO:0005524">
    <property type="term" value="F:ATP binding"/>
    <property type="evidence" value="ECO:0007669"/>
    <property type="project" value="UniProtKB-KW"/>
</dbReference>
<evidence type="ECO:0000256" key="6">
    <source>
        <dbReference type="ARBA" id="ARBA00023136"/>
    </source>
</evidence>
<dbReference type="InterPro" id="IPR015853">
    <property type="entry name" value="ABC_transpr_FbpC"/>
</dbReference>
<keyword evidence="1" id="KW-0813">Transport</keyword>
<keyword evidence="9" id="KW-1185">Reference proteome</keyword>
<dbReference type="Gene3D" id="3.40.50.300">
    <property type="entry name" value="P-loop containing nucleotide triphosphate hydrolases"/>
    <property type="match status" value="1"/>
</dbReference>
<dbReference type="InterPro" id="IPR003593">
    <property type="entry name" value="AAA+_ATPase"/>
</dbReference>
<gene>
    <name evidence="8" type="ordered locus">Calag_1074</name>
</gene>
<dbReference type="InterPro" id="IPR047641">
    <property type="entry name" value="ABC_transpr_MalK/UgpC-like"/>
</dbReference>
<dbReference type="KEGG" id="clg:Calag_1074"/>
<proteinExistence type="predicted"/>
<dbReference type="EMBL" id="CP003378">
    <property type="protein sequence ID" value="AFZ70796.1"/>
    <property type="molecule type" value="Genomic_DNA"/>
</dbReference>
<dbReference type="GO" id="GO:0055052">
    <property type="term" value="C:ATP-binding cassette (ABC) transporter complex, substrate-binding subunit-containing"/>
    <property type="evidence" value="ECO:0007669"/>
    <property type="project" value="TreeGrafter"/>
</dbReference>
<evidence type="ECO:0000256" key="5">
    <source>
        <dbReference type="ARBA" id="ARBA00022967"/>
    </source>
</evidence>
<dbReference type="PANTHER" id="PTHR43875">
    <property type="entry name" value="MALTODEXTRIN IMPORT ATP-BINDING PROTEIN MSMX"/>
    <property type="match status" value="1"/>
</dbReference>
<keyword evidence="5" id="KW-1278">Translocase</keyword>
<dbReference type="PROSITE" id="PS50893">
    <property type="entry name" value="ABC_TRANSPORTER_2"/>
    <property type="match status" value="1"/>
</dbReference>
<evidence type="ECO:0000256" key="2">
    <source>
        <dbReference type="ARBA" id="ARBA00022475"/>
    </source>
</evidence>
<dbReference type="InterPro" id="IPR003439">
    <property type="entry name" value="ABC_transporter-like_ATP-bd"/>
</dbReference>
<dbReference type="InterPro" id="IPR017871">
    <property type="entry name" value="ABC_transporter-like_CS"/>
</dbReference>
<evidence type="ECO:0000256" key="3">
    <source>
        <dbReference type="ARBA" id="ARBA00022741"/>
    </source>
</evidence>
<dbReference type="InParanoid" id="L0AAA2"/>
<keyword evidence="8" id="KW-0762">Sugar transport</keyword>
<dbReference type="RefSeq" id="WP_015232693.1">
    <property type="nucleotide sequence ID" value="NC_019791.1"/>
</dbReference>
<dbReference type="InterPro" id="IPR027417">
    <property type="entry name" value="P-loop_NTPase"/>
</dbReference>
<dbReference type="FunFam" id="3.40.50.300:FF:000042">
    <property type="entry name" value="Maltose/maltodextrin ABC transporter, ATP-binding protein"/>
    <property type="match status" value="1"/>
</dbReference>
<dbReference type="HOGENOM" id="CLU_000604_1_1_2"/>
<dbReference type="SUPFAM" id="SSF52540">
    <property type="entry name" value="P-loop containing nucleoside triphosphate hydrolases"/>
    <property type="match status" value="1"/>
</dbReference>
<dbReference type="SMART" id="SM00382">
    <property type="entry name" value="AAA"/>
    <property type="match status" value="1"/>
</dbReference>
<dbReference type="Gene3D" id="2.40.50.100">
    <property type="match status" value="1"/>
</dbReference>
<evidence type="ECO:0000313" key="9">
    <source>
        <dbReference type="Proteomes" id="UP000010469"/>
    </source>
</evidence>
<dbReference type="GO" id="GO:0015408">
    <property type="term" value="F:ABC-type ferric iron transporter activity"/>
    <property type="evidence" value="ECO:0007669"/>
    <property type="project" value="InterPro"/>
</dbReference>
<sequence length="311" mass="35124">MSVSIKSLEKSYSKTKILKGIDLEIDKGEFFVLLGFSGSGKTTLLRCIAGLEKVDSGKIIIDGVDVTNLEPSKRGVSMVFQNYVLYPHKTVYENLLLPVEDKKDAKKKIEEISKALGIHELLDRMPSQLSGGQQQRVALARALIKNPRVLLMDEPLSNLDAPQRISARRFIKELQRKENITTIYVTHDQIEAMALADRIAVMKDGKILQIGKPEEIYNDPINEFVGSFIGDPPMSIINGNFMKIDKKIGIRADDVVIGDGELEGEVVDVEFINGKYLVHIKFNGSELRGYYYKRINEGEKIKFEIKKYRVF</sequence>
<dbReference type="FunCoup" id="L0AAA2">
    <property type="interactions" value="33"/>
</dbReference>
<keyword evidence="3" id="KW-0547">Nucleotide-binding</keyword>
<dbReference type="GeneID" id="14212334"/>
<dbReference type="AlphaFoldDB" id="L0AAA2"/>
<protein>
    <submittedName>
        <fullName evidence="8">ATPase component of ABC-type sugar transporter</fullName>
    </submittedName>
</protein>